<evidence type="ECO:0000313" key="2">
    <source>
        <dbReference type="Proteomes" id="UP000799755"/>
    </source>
</evidence>
<organism evidence="1 2">
    <name type="scientific">Lindgomyces ingoldianus</name>
    <dbReference type="NCBI Taxonomy" id="673940"/>
    <lineage>
        <taxon>Eukaryota</taxon>
        <taxon>Fungi</taxon>
        <taxon>Dikarya</taxon>
        <taxon>Ascomycota</taxon>
        <taxon>Pezizomycotina</taxon>
        <taxon>Dothideomycetes</taxon>
        <taxon>Pleosporomycetidae</taxon>
        <taxon>Pleosporales</taxon>
        <taxon>Lindgomycetaceae</taxon>
        <taxon>Lindgomyces</taxon>
    </lineage>
</organism>
<reference evidence="1" key="1">
    <citation type="journal article" date="2020" name="Stud. Mycol.">
        <title>101 Dothideomycetes genomes: a test case for predicting lifestyles and emergence of pathogens.</title>
        <authorList>
            <person name="Haridas S."/>
            <person name="Albert R."/>
            <person name="Binder M."/>
            <person name="Bloem J."/>
            <person name="Labutti K."/>
            <person name="Salamov A."/>
            <person name="Andreopoulos B."/>
            <person name="Baker S."/>
            <person name="Barry K."/>
            <person name="Bills G."/>
            <person name="Bluhm B."/>
            <person name="Cannon C."/>
            <person name="Castanera R."/>
            <person name="Culley D."/>
            <person name="Daum C."/>
            <person name="Ezra D."/>
            <person name="Gonzalez J."/>
            <person name="Henrissat B."/>
            <person name="Kuo A."/>
            <person name="Liang C."/>
            <person name="Lipzen A."/>
            <person name="Lutzoni F."/>
            <person name="Magnuson J."/>
            <person name="Mondo S."/>
            <person name="Nolan M."/>
            <person name="Ohm R."/>
            <person name="Pangilinan J."/>
            <person name="Park H.-J."/>
            <person name="Ramirez L."/>
            <person name="Alfaro M."/>
            <person name="Sun H."/>
            <person name="Tritt A."/>
            <person name="Yoshinaga Y."/>
            <person name="Zwiers L.-H."/>
            <person name="Turgeon B."/>
            <person name="Goodwin S."/>
            <person name="Spatafora J."/>
            <person name="Crous P."/>
            <person name="Grigoriev I."/>
        </authorList>
    </citation>
    <scope>NUCLEOTIDE SEQUENCE</scope>
    <source>
        <strain evidence="1">ATCC 200398</strain>
    </source>
</reference>
<evidence type="ECO:0000313" key="1">
    <source>
        <dbReference type="EMBL" id="KAF2475916.1"/>
    </source>
</evidence>
<dbReference type="Proteomes" id="UP000799755">
    <property type="component" value="Unassembled WGS sequence"/>
</dbReference>
<accession>A0ACB6R9T3</accession>
<name>A0ACB6R9T3_9PLEO</name>
<dbReference type="EMBL" id="MU003495">
    <property type="protein sequence ID" value="KAF2475916.1"/>
    <property type="molecule type" value="Genomic_DNA"/>
</dbReference>
<protein>
    <submittedName>
        <fullName evidence="1">Uncharacterized protein</fullName>
    </submittedName>
</protein>
<feature type="non-terminal residue" evidence="1">
    <location>
        <position position="67"/>
    </location>
</feature>
<sequence length="67" mass="7242">NYLHKRQLPPTTLPDGWSYKGCYTDDVGTRSLRSAVSGGDDMTAAVCIAYCAGKGYKLAGTEYSKEC</sequence>
<proteinExistence type="predicted"/>
<feature type="non-terminal residue" evidence="1">
    <location>
        <position position="1"/>
    </location>
</feature>
<comment type="caution">
    <text evidence="1">The sequence shown here is derived from an EMBL/GenBank/DDBJ whole genome shotgun (WGS) entry which is preliminary data.</text>
</comment>
<keyword evidence="2" id="KW-1185">Reference proteome</keyword>
<gene>
    <name evidence="1" type="ORF">BDR25DRAFT_165803</name>
</gene>